<dbReference type="OrthoDB" id="8430112at2"/>
<dbReference type="Proteomes" id="UP000440224">
    <property type="component" value="Unassembled WGS sequence"/>
</dbReference>
<protein>
    <submittedName>
        <fullName evidence="1">Uncharacterized protein</fullName>
    </submittedName>
</protein>
<evidence type="ECO:0000313" key="2">
    <source>
        <dbReference type="Proteomes" id="UP000440224"/>
    </source>
</evidence>
<gene>
    <name evidence="1" type="ORF">GF068_09100</name>
</gene>
<sequence>MMRLGAFFALAALAGCGEAGGRGAPITAERGLAAATALPSASAVASVPTNDAPRVITSCTDAPAFALFVSPRKPRPGRPLRIVAVADEASTGALVVRDGSGDTVARADERRGAGPYFWNVTVPAPEAGTLRVVLAEAREARACKDVTIDDAEEPPRARRGMWPAERAWEKATENLYAAWIEALFDAPIGEPLTFAALHEALRDPKRNLLHDHLGRGEDEPGENAPVLDPDCADLPYALRAYFAFKMELPFAYSSCTRGGGGRAPNCKRPRTSLEWPRHVRSDPMAGFAEFVRTTLADTVHSGTGRTAGDDDETDFYPVRLDERGLRPGTIYADPYGHVLVVVKRLPQTNERAGMLLAVDGQPDGTVARRRYWRGNFLFALDPSLGSPGFKRFRPLVMERGRLRALSNEEIAAHPDHGDHAMEQYEHGVEGFYDRVDDVLSPLPLDPTRALIETIDALEEQVKGRVVSVENGRKYRQGGGKSVEMPEGASIFQTVGPWEDFSTPSRDLRLLVAIDVARALPARVERRPERYAMPAGKTAAEVRAELDATLARELEARRFSYVRSDGSSFSLSLADVVARAASLEVGYNPNDCPEVRWGAKEGTDEASTCKMRAPWKQLARMRKVRAWFKERRRPARG</sequence>
<dbReference type="PROSITE" id="PS51257">
    <property type="entry name" value="PROKAR_LIPOPROTEIN"/>
    <property type="match status" value="1"/>
</dbReference>
<reference evidence="1 2" key="1">
    <citation type="submission" date="2019-10" db="EMBL/GenBank/DDBJ databases">
        <title>A soil myxobacterium in the family Polyangiaceae.</title>
        <authorList>
            <person name="Li Y."/>
            <person name="Wang J."/>
        </authorList>
    </citation>
    <scope>NUCLEOTIDE SEQUENCE [LARGE SCALE GENOMIC DNA]</scope>
    <source>
        <strain evidence="1 2">DSM 14734</strain>
    </source>
</reference>
<evidence type="ECO:0000313" key="1">
    <source>
        <dbReference type="EMBL" id="MRG92081.1"/>
    </source>
</evidence>
<proteinExistence type="predicted"/>
<accession>A0A6N7PTG0</accession>
<name>A0A6N7PTG0_9BACT</name>
<keyword evidence="2" id="KW-1185">Reference proteome</keyword>
<comment type="caution">
    <text evidence="1">The sequence shown here is derived from an EMBL/GenBank/DDBJ whole genome shotgun (WGS) entry which is preliminary data.</text>
</comment>
<dbReference type="RefSeq" id="WP_153818914.1">
    <property type="nucleotide sequence ID" value="NZ_WJIE01000002.1"/>
</dbReference>
<dbReference type="EMBL" id="WJIE01000002">
    <property type="protein sequence ID" value="MRG92081.1"/>
    <property type="molecule type" value="Genomic_DNA"/>
</dbReference>
<dbReference type="AlphaFoldDB" id="A0A6N7PTG0"/>
<organism evidence="1 2">
    <name type="scientific">Polyangium spumosum</name>
    <dbReference type="NCBI Taxonomy" id="889282"/>
    <lineage>
        <taxon>Bacteria</taxon>
        <taxon>Pseudomonadati</taxon>
        <taxon>Myxococcota</taxon>
        <taxon>Polyangia</taxon>
        <taxon>Polyangiales</taxon>
        <taxon>Polyangiaceae</taxon>
        <taxon>Polyangium</taxon>
    </lineage>
</organism>